<dbReference type="GO" id="GO:0050313">
    <property type="term" value="F:sulfur dioxygenase activity"/>
    <property type="evidence" value="ECO:0007669"/>
    <property type="project" value="InterPro"/>
</dbReference>
<accession>A0A1D3L4A7</accession>
<dbReference type="PATRIC" id="fig|129848.4.peg.1971"/>
<dbReference type="InterPro" id="IPR001763">
    <property type="entry name" value="Rhodanese-like_dom"/>
</dbReference>
<dbReference type="InterPro" id="IPR044528">
    <property type="entry name" value="POD-like_MBL-fold"/>
</dbReference>
<dbReference type="InterPro" id="IPR036873">
    <property type="entry name" value="Rhodanese-like_dom_sf"/>
</dbReference>
<dbReference type="KEGG" id="mcub:MCBB_1923"/>
<dbReference type="InterPro" id="IPR051682">
    <property type="entry name" value="Mito_Persulfide_Diox"/>
</dbReference>
<dbReference type="GO" id="GO:0046872">
    <property type="term" value="F:metal ion binding"/>
    <property type="evidence" value="ECO:0007669"/>
    <property type="project" value="UniProtKB-KW"/>
</dbReference>
<dbReference type="CDD" id="cd07724">
    <property type="entry name" value="POD-like_MBL-fold"/>
    <property type="match status" value="1"/>
</dbReference>
<sequence length="454" mass="50715">MIFEIVKSKGLSHKSYFIGSKGAAAVIDPRRDVDIYLDIARAHDMNVELIFETHRNEDYTVGSLELSKLVDAEIHHGAGLDFEYGNPAHEGDIFEIGSLQLEVLETPGHTNESISITVKDKDASDDVYMVFTGDALFAGEVGRCDIYGPGEVEAMAGSLYDSIHEKILPLGEGVIICPAHGSGSVCGAEIRDVDITTVGYEKKTNPLLQKTRKEFVEHKVAERFYIPPYFKRMELNNQQGVDILCRLPQLRSISTVELQEMFESVQVVDVRDPESFAGGHIPGTLNIWNEGIPAFAGWFLNYKTPIVLVDQDGSRIHGVERYLIRLDYDNIYGYLSGGFSSWFKSAGPTETIKTCSVHELREEMEDPSIFLLDVRKEWEWEEERIRGSHNIYLGILEKNLKEVPKDKKIVVYCDSGYKAGVAASILKINGYLDVTNVLGSIMAWKMAGYPTSGD</sequence>
<dbReference type="EMBL" id="LT607756">
    <property type="protein sequence ID" value="SCG86471.1"/>
    <property type="molecule type" value="Genomic_DNA"/>
</dbReference>
<keyword evidence="1" id="KW-0479">Metal-binding</keyword>
<dbReference type="OrthoDB" id="9180at2157"/>
<dbReference type="Proteomes" id="UP000094707">
    <property type="component" value="Chromosome I"/>
</dbReference>
<dbReference type="GO" id="GO:0070813">
    <property type="term" value="P:hydrogen sulfide metabolic process"/>
    <property type="evidence" value="ECO:0007669"/>
    <property type="project" value="TreeGrafter"/>
</dbReference>
<dbReference type="GO" id="GO:0006749">
    <property type="term" value="P:glutathione metabolic process"/>
    <property type="evidence" value="ECO:0007669"/>
    <property type="project" value="InterPro"/>
</dbReference>
<dbReference type="Gene3D" id="3.40.250.10">
    <property type="entry name" value="Rhodanese-like domain"/>
    <property type="match status" value="2"/>
</dbReference>
<dbReference type="Pfam" id="PF00753">
    <property type="entry name" value="Lactamase_B"/>
    <property type="match status" value="1"/>
</dbReference>
<dbReference type="SMART" id="SM00849">
    <property type="entry name" value="Lactamase_B"/>
    <property type="match status" value="1"/>
</dbReference>
<reference evidence="3 4" key="1">
    <citation type="submission" date="2016-08" db="EMBL/GenBank/DDBJ databases">
        <authorList>
            <person name="Seilhamer J.J."/>
        </authorList>
    </citation>
    <scope>NUCLEOTIDE SEQUENCE [LARGE SCALE GENOMIC DNA]</scope>
    <source>
        <strain evidence="3">Buetzberg</strain>
    </source>
</reference>
<dbReference type="Gene3D" id="3.60.15.10">
    <property type="entry name" value="Ribonuclease Z/Hydroxyacylglutathione hydrolase-like"/>
    <property type="match status" value="1"/>
</dbReference>
<dbReference type="AlphaFoldDB" id="A0A1D3L4A7"/>
<protein>
    <submittedName>
        <fullName evidence="3">Hydroxyacylglutathione hydrolase</fullName>
        <ecNumber evidence="3">3.1.2.6</ecNumber>
    </submittedName>
</protein>
<dbReference type="CDD" id="cd00158">
    <property type="entry name" value="RHOD"/>
    <property type="match status" value="2"/>
</dbReference>
<evidence type="ECO:0000259" key="2">
    <source>
        <dbReference type="PROSITE" id="PS50206"/>
    </source>
</evidence>
<dbReference type="PANTHER" id="PTHR43084:SF1">
    <property type="entry name" value="PERSULFIDE DIOXYGENASE ETHE1, MITOCHONDRIAL"/>
    <property type="match status" value="1"/>
</dbReference>
<feature type="domain" description="Rhodanese" evidence="2">
    <location>
        <begin position="365"/>
        <end position="453"/>
    </location>
</feature>
<dbReference type="STRING" id="118062.MCBB_1923"/>
<dbReference type="SUPFAM" id="SSF56281">
    <property type="entry name" value="Metallo-hydrolase/oxidoreductase"/>
    <property type="match status" value="1"/>
</dbReference>
<dbReference type="InterPro" id="IPR036866">
    <property type="entry name" value="RibonucZ/Hydroxyglut_hydro"/>
</dbReference>
<dbReference type="GO" id="GO:0004416">
    <property type="term" value="F:hydroxyacylglutathione hydrolase activity"/>
    <property type="evidence" value="ECO:0007669"/>
    <property type="project" value="UniProtKB-EC"/>
</dbReference>
<name>A0A1D3L4A7_9EURY</name>
<feature type="domain" description="Rhodanese" evidence="2">
    <location>
        <begin position="261"/>
        <end position="351"/>
    </location>
</feature>
<dbReference type="SMART" id="SM00450">
    <property type="entry name" value="RHOD"/>
    <property type="match status" value="2"/>
</dbReference>
<dbReference type="Pfam" id="PF00581">
    <property type="entry name" value="Rhodanese"/>
    <property type="match status" value="2"/>
</dbReference>
<dbReference type="EC" id="3.1.2.6" evidence="3"/>
<gene>
    <name evidence="3" type="primary">hagh</name>
    <name evidence="3" type="ORF">MCBB_1923</name>
</gene>
<proteinExistence type="predicted"/>
<evidence type="ECO:0000313" key="3">
    <source>
        <dbReference type="EMBL" id="SCG86471.1"/>
    </source>
</evidence>
<keyword evidence="3" id="KW-0378">Hydrolase</keyword>
<dbReference type="InterPro" id="IPR001279">
    <property type="entry name" value="Metallo-B-lactamas"/>
</dbReference>
<keyword evidence="4" id="KW-1185">Reference proteome</keyword>
<dbReference type="PROSITE" id="PS50206">
    <property type="entry name" value="RHODANESE_3"/>
    <property type="match status" value="2"/>
</dbReference>
<dbReference type="SUPFAM" id="SSF52821">
    <property type="entry name" value="Rhodanese/Cell cycle control phosphatase"/>
    <property type="match status" value="2"/>
</dbReference>
<dbReference type="PANTHER" id="PTHR43084">
    <property type="entry name" value="PERSULFIDE DIOXYGENASE ETHE1"/>
    <property type="match status" value="1"/>
</dbReference>
<evidence type="ECO:0000256" key="1">
    <source>
        <dbReference type="ARBA" id="ARBA00022723"/>
    </source>
</evidence>
<evidence type="ECO:0000313" key="4">
    <source>
        <dbReference type="Proteomes" id="UP000094707"/>
    </source>
</evidence>
<organism evidence="3 4">
    <name type="scientific">Methanobacterium congolense</name>
    <dbReference type="NCBI Taxonomy" id="118062"/>
    <lineage>
        <taxon>Archaea</taxon>
        <taxon>Methanobacteriati</taxon>
        <taxon>Methanobacteriota</taxon>
        <taxon>Methanomada group</taxon>
        <taxon>Methanobacteria</taxon>
        <taxon>Methanobacteriales</taxon>
        <taxon>Methanobacteriaceae</taxon>
        <taxon>Methanobacterium</taxon>
    </lineage>
</organism>